<evidence type="ECO:0000313" key="4">
    <source>
        <dbReference type="Proteomes" id="UP000281955"/>
    </source>
</evidence>
<dbReference type="InterPro" id="IPR006016">
    <property type="entry name" value="UspA"/>
</dbReference>
<comment type="similarity">
    <text evidence="1">Belongs to the universal stress protein A family.</text>
</comment>
<dbReference type="Proteomes" id="UP000281955">
    <property type="component" value="Unassembled WGS sequence"/>
</dbReference>
<evidence type="ECO:0000259" key="2">
    <source>
        <dbReference type="Pfam" id="PF00582"/>
    </source>
</evidence>
<dbReference type="EMBL" id="RBWV01000012">
    <property type="protein sequence ID" value="RKS73932.1"/>
    <property type="molecule type" value="Genomic_DNA"/>
</dbReference>
<keyword evidence="4" id="KW-1185">Reference proteome</keyword>
<sequence length="130" mass="13247">MTILVGYVPTDAGNAALSTAVSEAKLRSTGLLLVNTATGGNFAAGTFADEKDIDSVVAAIEEEGVSVTVRQLPDANPADALLSASEEAGIELLVIGLRRRSAVAKLVMGSTAQRLLLEASCPVLAVKAPL</sequence>
<evidence type="ECO:0000313" key="3">
    <source>
        <dbReference type="EMBL" id="RKS73932.1"/>
    </source>
</evidence>
<name>A0A420XP37_9ACTN</name>
<dbReference type="AlphaFoldDB" id="A0A420XP37"/>
<evidence type="ECO:0000256" key="1">
    <source>
        <dbReference type="ARBA" id="ARBA00008791"/>
    </source>
</evidence>
<dbReference type="PRINTS" id="PR01438">
    <property type="entry name" value="UNVRSLSTRESS"/>
</dbReference>
<dbReference type="Pfam" id="PF00582">
    <property type="entry name" value="Usp"/>
    <property type="match status" value="1"/>
</dbReference>
<reference evidence="3 4" key="1">
    <citation type="submission" date="2018-10" db="EMBL/GenBank/DDBJ databases">
        <title>Genomic Encyclopedia of Archaeal and Bacterial Type Strains, Phase II (KMG-II): from individual species to whole genera.</title>
        <authorList>
            <person name="Goeker M."/>
        </authorList>
    </citation>
    <scope>NUCLEOTIDE SEQUENCE [LARGE SCALE GENOMIC DNA]</scope>
    <source>
        <strain evidence="3 4">RP-AC37</strain>
    </source>
</reference>
<dbReference type="InterPro" id="IPR014729">
    <property type="entry name" value="Rossmann-like_a/b/a_fold"/>
</dbReference>
<comment type="caution">
    <text evidence="3">The sequence shown here is derived from an EMBL/GenBank/DDBJ whole genome shotgun (WGS) entry which is preliminary data.</text>
</comment>
<dbReference type="PANTHER" id="PTHR46268:SF6">
    <property type="entry name" value="UNIVERSAL STRESS PROTEIN UP12"/>
    <property type="match status" value="1"/>
</dbReference>
<organism evidence="3 4">
    <name type="scientific">Motilibacter peucedani</name>
    <dbReference type="NCBI Taxonomy" id="598650"/>
    <lineage>
        <taxon>Bacteria</taxon>
        <taxon>Bacillati</taxon>
        <taxon>Actinomycetota</taxon>
        <taxon>Actinomycetes</taxon>
        <taxon>Motilibacterales</taxon>
        <taxon>Motilibacteraceae</taxon>
        <taxon>Motilibacter</taxon>
    </lineage>
</organism>
<dbReference type="Gene3D" id="3.40.50.620">
    <property type="entry name" value="HUPs"/>
    <property type="match status" value="1"/>
</dbReference>
<proteinExistence type="inferred from homology"/>
<dbReference type="InterPro" id="IPR006015">
    <property type="entry name" value="Universal_stress_UspA"/>
</dbReference>
<dbReference type="OrthoDB" id="5419113at2"/>
<dbReference type="SUPFAM" id="SSF52402">
    <property type="entry name" value="Adenine nucleotide alpha hydrolases-like"/>
    <property type="match status" value="1"/>
</dbReference>
<gene>
    <name evidence="3" type="ORF">CLV35_2428</name>
</gene>
<dbReference type="PANTHER" id="PTHR46268">
    <property type="entry name" value="STRESS RESPONSE PROTEIN NHAX"/>
    <property type="match status" value="1"/>
</dbReference>
<accession>A0A420XP37</accession>
<protein>
    <submittedName>
        <fullName evidence="3">Universal stress protein family protein</fullName>
    </submittedName>
</protein>
<dbReference type="CDD" id="cd00293">
    <property type="entry name" value="USP-like"/>
    <property type="match status" value="1"/>
</dbReference>
<dbReference type="RefSeq" id="WP_121193722.1">
    <property type="nucleotide sequence ID" value="NZ_RBWV01000012.1"/>
</dbReference>
<dbReference type="InParanoid" id="A0A420XP37"/>
<feature type="domain" description="UspA" evidence="2">
    <location>
        <begin position="2"/>
        <end position="127"/>
    </location>
</feature>